<dbReference type="PROSITE" id="PS50030">
    <property type="entry name" value="UBA"/>
    <property type="match status" value="2"/>
</dbReference>
<keyword evidence="3" id="KW-0677">Repeat</keyword>
<sequence>MYVSDTSIFPHSGLRVRITNMNGQDFITELKSDMKIDELKIISLSHFSSPAESMKKSLYHRILMVRTGKVLSEEKTVFEEEIQNNDELLLLKKRMPAMNFDTKDRTASFKRKLISKSAIMILNEEYALILGSFVSQQKDDSKKVPTEDIINKLTSTLPNPQPAKVLEQPAITVDFQTELRKILISLIEAAQKILELNSEASKIFKQAEEMLNDPTQTEQEIDAAALKKLCDMGFPQNRAKKALLLNSMSVTSAMEWLIQHESDPDIDEPLPGTSTSKEEGAVGGREENSFTTNGHQTTNILQSLREYRRREFKPNHTVLQNLIEMGFDEKDALEALRISRNNQNDACEWLLGEKKTSSQDLDEGLDTNGAVYKAIMANPQVQLGLNNPRCLLAFLQMLDSPLATQQWLSDPDTGPLLVQVSRIYHAEKHAEM</sequence>
<dbReference type="InterPro" id="IPR029071">
    <property type="entry name" value="Ubiquitin-like_domsf"/>
</dbReference>
<comment type="subcellular location">
    <subcellularLocation>
        <location evidence="1">Cytoplasm</location>
    </subcellularLocation>
</comment>
<dbReference type="SMART" id="SM00165">
    <property type="entry name" value="UBA"/>
    <property type="match status" value="2"/>
</dbReference>
<proteinExistence type="predicted"/>
<gene>
    <name evidence="6" type="ORF">CGI_10016077</name>
</gene>
<dbReference type="Gene3D" id="1.10.8.10">
    <property type="entry name" value="DNA helicase RuvA subunit, C-terminal domain"/>
    <property type="match status" value="2"/>
</dbReference>
<dbReference type="Gene3D" id="1.10.260.100">
    <property type="match status" value="1"/>
</dbReference>
<protein>
    <submittedName>
        <fullName evidence="6">Ubiquitin-associated domain-containing protein 1</fullName>
    </submittedName>
</protein>
<feature type="domain" description="UBA" evidence="5">
    <location>
        <begin position="220"/>
        <end position="260"/>
    </location>
</feature>
<dbReference type="AlphaFoldDB" id="K1R293"/>
<name>K1R293_MAGGI</name>
<dbReference type="InterPro" id="IPR009060">
    <property type="entry name" value="UBA-like_sf"/>
</dbReference>
<feature type="domain" description="UBA" evidence="5">
    <location>
        <begin position="311"/>
        <end position="353"/>
    </location>
</feature>
<feature type="region of interest" description="Disordered" evidence="4">
    <location>
        <begin position="263"/>
        <end position="293"/>
    </location>
</feature>
<organism evidence="6">
    <name type="scientific">Magallana gigas</name>
    <name type="common">Pacific oyster</name>
    <name type="synonym">Crassostrea gigas</name>
    <dbReference type="NCBI Taxonomy" id="29159"/>
    <lineage>
        <taxon>Eukaryota</taxon>
        <taxon>Metazoa</taxon>
        <taxon>Spiralia</taxon>
        <taxon>Lophotrochozoa</taxon>
        <taxon>Mollusca</taxon>
        <taxon>Bivalvia</taxon>
        <taxon>Autobranchia</taxon>
        <taxon>Pteriomorphia</taxon>
        <taxon>Ostreida</taxon>
        <taxon>Ostreoidea</taxon>
        <taxon>Ostreidae</taxon>
        <taxon>Magallana</taxon>
    </lineage>
</organism>
<dbReference type="SUPFAM" id="SSF54236">
    <property type="entry name" value="Ubiquitin-like"/>
    <property type="match status" value="1"/>
</dbReference>
<dbReference type="GO" id="GO:0000151">
    <property type="term" value="C:ubiquitin ligase complex"/>
    <property type="evidence" value="ECO:0007669"/>
    <property type="project" value="TreeGrafter"/>
</dbReference>
<feature type="compositionally biased region" description="Basic and acidic residues" evidence="4">
    <location>
        <begin position="276"/>
        <end position="288"/>
    </location>
</feature>
<dbReference type="CDD" id="cd14304">
    <property type="entry name" value="UBA2_KPC2"/>
    <property type="match status" value="1"/>
</dbReference>
<keyword evidence="2" id="KW-0963">Cytoplasm</keyword>
<dbReference type="InterPro" id="IPR052476">
    <property type="entry name" value="UBAC1"/>
</dbReference>
<accession>K1R293</accession>
<dbReference type="EMBL" id="JH817068">
    <property type="protein sequence ID" value="EKC35250.1"/>
    <property type="molecule type" value="Genomic_DNA"/>
</dbReference>
<dbReference type="InterPro" id="IPR041927">
    <property type="entry name" value="UBA2_UBAC1"/>
</dbReference>
<evidence type="ECO:0000259" key="5">
    <source>
        <dbReference type="PROSITE" id="PS50030"/>
    </source>
</evidence>
<dbReference type="Pfam" id="PF23326">
    <property type="entry name" value="UBL_UBAC1"/>
    <property type="match status" value="1"/>
</dbReference>
<dbReference type="InterPro" id="IPR057650">
    <property type="entry name" value="UBL_UBAC1"/>
</dbReference>
<evidence type="ECO:0000256" key="3">
    <source>
        <dbReference type="ARBA" id="ARBA00022737"/>
    </source>
</evidence>
<reference evidence="6" key="1">
    <citation type="journal article" date="2012" name="Nature">
        <title>The oyster genome reveals stress adaptation and complexity of shell formation.</title>
        <authorList>
            <person name="Zhang G."/>
            <person name="Fang X."/>
            <person name="Guo X."/>
            <person name="Li L."/>
            <person name="Luo R."/>
            <person name="Xu F."/>
            <person name="Yang P."/>
            <person name="Zhang L."/>
            <person name="Wang X."/>
            <person name="Qi H."/>
            <person name="Xiong Z."/>
            <person name="Que H."/>
            <person name="Xie Y."/>
            <person name="Holland P.W."/>
            <person name="Paps J."/>
            <person name="Zhu Y."/>
            <person name="Wu F."/>
            <person name="Chen Y."/>
            <person name="Wang J."/>
            <person name="Peng C."/>
            <person name="Meng J."/>
            <person name="Yang L."/>
            <person name="Liu J."/>
            <person name="Wen B."/>
            <person name="Zhang N."/>
            <person name="Huang Z."/>
            <person name="Zhu Q."/>
            <person name="Feng Y."/>
            <person name="Mount A."/>
            <person name="Hedgecock D."/>
            <person name="Xu Z."/>
            <person name="Liu Y."/>
            <person name="Domazet-Loso T."/>
            <person name="Du Y."/>
            <person name="Sun X."/>
            <person name="Zhang S."/>
            <person name="Liu B."/>
            <person name="Cheng P."/>
            <person name="Jiang X."/>
            <person name="Li J."/>
            <person name="Fan D."/>
            <person name="Wang W."/>
            <person name="Fu W."/>
            <person name="Wang T."/>
            <person name="Wang B."/>
            <person name="Zhang J."/>
            <person name="Peng Z."/>
            <person name="Li Y."/>
            <person name="Li N."/>
            <person name="Wang J."/>
            <person name="Chen M."/>
            <person name="He Y."/>
            <person name="Tan F."/>
            <person name="Song X."/>
            <person name="Zheng Q."/>
            <person name="Huang R."/>
            <person name="Yang H."/>
            <person name="Du X."/>
            <person name="Chen L."/>
            <person name="Yang M."/>
            <person name="Gaffney P.M."/>
            <person name="Wang S."/>
            <person name="Luo L."/>
            <person name="She Z."/>
            <person name="Ming Y."/>
            <person name="Huang W."/>
            <person name="Zhang S."/>
            <person name="Huang B."/>
            <person name="Zhang Y."/>
            <person name="Qu T."/>
            <person name="Ni P."/>
            <person name="Miao G."/>
            <person name="Wang J."/>
            <person name="Wang Q."/>
            <person name="Steinberg C.E."/>
            <person name="Wang H."/>
            <person name="Li N."/>
            <person name="Qian L."/>
            <person name="Zhang G."/>
            <person name="Li Y."/>
            <person name="Yang H."/>
            <person name="Liu X."/>
            <person name="Wang J."/>
            <person name="Yin Y."/>
            <person name="Wang J."/>
        </authorList>
    </citation>
    <scope>NUCLEOTIDE SEQUENCE [LARGE SCALE GENOMIC DNA]</scope>
    <source>
        <strain evidence="6">05x7-T-G4-1.051#20</strain>
    </source>
</reference>
<dbReference type="FunCoup" id="K1R293">
    <property type="interactions" value="147"/>
</dbReference>
<dbReference type="HOGENOM" id="CLU_035938_0_0_1"/>
<dbReference type="InterPro" id="IPR041926">
    <property type="entry name" value="UBA1_UBAC1"/>
</dbReference>
<dbReference type="CDD" id="cd14303">
    <property type="entry name" value="UBA1_KPC2"/>
    <property type="match status" value="1"/>
</dbReference>
<dbReference type="InParanoid" id="K1R293"/>
<dbReference type="InterPro" id="IPR015940">
    <property type="entry name" value="UBA"/>
</dbReference>
<dbReference type="PANTHER" id="PTHR46738">
    <property type="entry name" value="UBIQUITIN-ASSOCIATED DOMAIN-CONTAINING PROTEIN 1"/>
    <property type="match status" value="1"/>
</dbReference>
<dbReference type="GO" id="GO:0005737">
    <property type="term" value="C:cytoplasm"/>
    <property type="evidence" value="ECO:0007669"/>
    <property type="project" value="UniProtKB-SubCell"/>
</dbReference>
<dbReference type="Pfam" id="PF22562">
    <property type="entry name" value="UBA_7"/>
    <property type="match status" value="2"/>
</dbReference>
<evidence type="ECO:0000256" key="1">
    <source>
        <dbReference type="ARBA" id="ARBA00004496"/>
    </source>
</evidence>
<evidence type="ECO:0000256" key="4">
    <source>
        <dbReference type="SAM" id="MobiDB-lite"/>
    </source>
</evidence>
<dbReference type="PANTHER" id="PTHR46738:SF1">
    <property type="entry name" value="UBIQUITIN-ASSOCIATED DOMAIN-CONTAINING PROTEIN 1"/>
    <property type="match status" value="1"/>
</dbReference>
<dbReference type="SUPFAM" id="SSF46934">
    <property type="entry name" value="UBA-like"/>
    <property type="match status" value="2"/>
</dbReference>
<evidence type="ECO:0000313" key="6">
    <source>
        <dbReference type="EMBL" id="EKC35250.1"/>
    </source>
</evidence>
<evidence type="ECO:0000256" key="2">
    <source>
        <dbReference type="ARBA" id="ARBA00022490"/>
    </source>
</evidence>